<organism evidence="2 3">
    <name type="scientific">Pleurodeles waltl</name>
    <name type="common">Iberian ribbed newt</name>
    <dbReference type="NCBI Taxonomy" id="8319"/>
    <lineage>
        <taxon>Eukaryota</taxon>
        <taxon>Metazoa</taxon>
        <taxon>Chordata</taxon>
        <taxon>Craniata</taxon>
        <taxon>Vertebrata</taxon>
        <taxon>Euteleostomi</taxon>
        <taxon>Amphibia</taxon>
        <taxon>Batrachia</taxon>
        <taxon>Caudata</taxon>
        <taxon>Salamandroidea</taxon>
        <taxon>Salamandridae</taxon>
        <taxon>Pleurodelinae</taxon>
        <taxon>Pleurodeles</taxon>
    </lineage>
</organism>
<dbReference type="Proteomes" id="UP001066276">
    <property type="component" value="Chromosome 5"/>
</dbReference>
<name>A0AAV7RGA4_PLEWA</name>
<accession>A0AAV7RGA4</accession>
<evidence type="ECO:0000313" key="2">
    <source>
        <dbReference type="EMBL" id="KAJ1151486.1"/>
    </source>
</evidence>
<keyword evidence="3" id="KW-1185">Reference proteome</keyword>
<reference evidence="2" key="1">
    <citation type="journal article" date="2022" name="bioRxiv">
        <title>Sequencing and chromosome-scale assembly of the giantPleurodeles waltlgenome.</title>
        <authorList>
            <person name="Brown T."/>
            <person name="Elewa A."/>
            <person name="Iarovenko S."/>
            <person name="Subramanian E."/>
            <person name="Araus A.J."/>
            <person name="Petzold A."/>
            <person name="Susuki M."/>
            <person name="Suzuki K.-i.T."/>
            <person name="Hayashi T."/>
            <person name="Toyoda A."/>
            <person name="Oliveira C."/>
            <person name="Osipova E."/>
            <person name="Leigh N.D."/>
            <person name="Simon A."/>
            <person name="Yun M.H."/>
        </authorList>
    </citation>
    <scope>NUCLEOTIDE SEQUENCE</scope>
    <source>
        <strain evidence="2">20211129_DDA</strain>
        <tissue evidence="2">Liver</tissue>
    </source>
</reference>
<proteinExistence type="predicted"/>
<protein>
    <submittedName>
        <fullName evidence="2">Uncharacterized protein</fullName>
    </submittedName>
</protein>
<gene>
    <name evidence="2" type="ORF">NDU88_004266</name>
</gene>
<dbReference type="AlphaFoldDB" id="A0AAV7RGA4"/>
<sequence length="66" mass="6916">MPRSTDAHGPGGTSGAALSDLEELPRQQRIAEAPVIAGLLKVREIEEKEEEATAADATTVEAEEDG</sequence>
<evidence type="ECO:0000256" key="1">
    <source>
        <dbReference type="SAM" id="MobiDB-lite"/>
    </source>
</evidence>
<feature type="region of interest" description="Disordered" evidence="1">
    <location>
        <begin position="1"/>
        <end position="27"/>
    </location>
</feature>
<dbReference type="EMBL" id="JANPWB010000009">
    <property type="protein sequence ID" value="KAJ1151486.1"/>
    <property type="molecule type" value="Genomic_DNA"/>
</dbReference>
<comment type="caution">
    <text evidence="2">The sequence shown here is derived from an EMBL/GenBank/DDBJ whole genome shotgun (WGS) entry which is preliminary data.</text>
</comment>
<evidence type="ECO:0000313" key="3">
    <source>
        <dbReference type="Proteomes" id="UP001066276"/>
    </source>
</evidence>